<name>A0A1H6BP90_9RHOB</name>
<dbReference type="InterPro" id="IPR042094">
    <property type="entry name" value="T2SS_GspF_sf"/>
</dbReference>
<dbReference type="PANTHER" id="PTHR35007">
    <property type="entry name" value="INTEGRAL MEMBRANE PROTEIN-RELATED"/>
    <property type="match status" value="1"/>
</dbReference>
<feature type="transmembrane region" description="Helical" evidence="6">
    <location>
        <begin position="117"/>
        <end position="137"/>
    </location>
</feature>
<dbReference type="EMBL" id="FNUZ01000008">
    <property type="protein sequence ID" value="SEG62513.1"/>
    <property type="molecule type" value="Genomic_DNA"/>
</dbReference>
<evidence type="ECO:0000256" key="6">
    <source>
        <dbReference type="SAM" id="Phobius"/>
    </source>
</evidence>
<dbReference type="RefSeq" id="WP_103911833.1">
    <property type="nucleotide sequence ID" value="NZ_FNUZ01000008.1"/>
</dbReference>
<evidence type="ECO:0000256" key="5">
    <source>
        <dbReference type="ARBA" id="ARBA00023136"/>
    </source>
</evidence>
<keyword evidence="9" id="KW-1185">Reference proteome</keyword>
<keyword evidence="4 6" id="KW-1133">Transmembrane helix</keyword>
<feature type="transmembrane region" description="Helical" evidence="6">
    <location>
        <begin position="261"/>
        <end position="281"/>
    </location>
</feature>
<evidence type="ECO:0000256" key="3">
    <source>
        <dbReference type="ARBA" id="ARBA00022692"/>
    </source>
</evidence>
<evidence type="ECO:0000313" key="9">
    <source>
        <dbReference type="Proteomes" id="UP000236752"/>
    </source>
</evidence>
<dbReference type="OrthoDB" id="9803381at2"/>
<keyword evidence="2" id="KW-1003">Cell membrane</keyword>
<gene>
    <name evidence="8" type="ORF">SAMN04488045_3677</name>
</gene>
<feature type="transmembrane region" description="Helical" evidence="6">
    <location>
        <begin position="93"/>
        <end position="111"/>
    </location>
</feature>
<evidence type="ECO:0000259" key="7">
    <source>
        <dbReference type="Pfam" id="PF00482"/>
    </source>
</evidence>
<evidence type="ECO:0000256" key="4">
    <source>
        <dbReference type="ARBA" id="ARBA00022989"/>
    </source>
</evidence>
<feature type="transmembrane region" description="Helical" evidence="6">
    <location>
        <begin position="293"/>
        <end position="312"/>
    </location>
</feature>
<feature type="transmembrane region" description="Helical" evidence="6">
    <location>
        <begin position="6"/>
        <end position="24"/>
    </location>
</feature>
<feature type="domain" description="Type II secretion system protein GspF" evidence="7">
    <location>
        <begin position="153"/>
        <end position="276"/>
    </location>
</feature>
<dbReference type="AlphaFoldDB" id="A0A1H6BP90"/>
<dbReference type="InterPro" id="IPR018076">
    <property type="entry name" value="T2SS_GspF_dom"/>
</dbReference>
<dbReference type="Gene3D" id="1.20.81.30">
    <property type="entry name" value="Type II secretion system (T2SS), domain F"/>
    <property type="match status" value="1"/>
</dbReference>
<dbReference type="PANTHER" id="PTHR35007:SF1">
    <property type="entry name" value="PILUS ASSEMBLY PROTEIN"/>
    <property type="match status" value="1"/>
</dbReference>
<evidence type="ECO:0000256" key="1">
    <source>
        <dbReference type="ARBA" id="ARBA00004651"/>
    </source>
</evidence>
<dbReference type="Pfam" id="PF00482">
    <property type="entry name" value="T2SSF"/>
    <property type="match status" value="1"/>
</dbReference>
<organism evidence="8 9">
    <name type="scientific">Thalassococcus halodurans</name>
    <dbReference type="NCBI Taxonomy" id="373675"/>
    <lineage>
        <taxon>Bacteria</taxon>
        <taxon>Pseudomonadati</taxon>
        <taxon>Pseudomonadota</taxon>
        <taxon>Alphaproteobacteria</taxon>
        <taxon>Rhodobacterales</taxon>
        <taxon>Roseobacteraceae</taxon>
        <taxon>Thalassococcus</taxon>
    </lineage>
</organism>
<reference evidence="8 9" key="1">
    <citation type="submission" date="2016-10" db="EMBL/GenBank/DDBJ databases">
        <authorList>
            <person name="de Groot N.N."/>
        </authorList>
    </citation>
    <scope>NUCLEOTIDE SEQUENCE [LARGE SCALE GENOMIC DNA]</scope>
    <source>
        <strain evidence="8 9">DSM 26915</strain>
    </source>
</reference>
<keyword evidence="3 6" id="KW-0812">Transmembrane</keyword>
<dbReference type="Proteomes" id="UP000236752">
    <property type="component" value="Unassembled WGS sequence"/>
</dbReference>
<dbReference type="GO" id="GO:0005886">
    <property type="term" value="C:plasma membrane"/>
    <property type="evidence" value="ECO:0007669"/>
    <property type="project" value="UniProtKB-SubCell"/>
</dbReference>
<keyword evidence="5 6" id="KW-0472">Membrane</keyword>
<accession>A0A1H6BP90</accession>
<comment type="subcellular location">
    <subcellularLocation>
        <location evidence="1">Cell membrane</location>
        <topology evidence="1">Multi-pass membrane protein</topology>
    </subcellularLocation>
</comment>
<sequence>MFDNPIVLYGLIFAAALLLVDTVLRMLTSFRKAKSQVSNRIETLRHTKGAENAYGELLKRRGMSGRDGEQTIGGWINKMIVQTGKEISQVRRVGYFIALCLLGYVVGLIFVTTTFPYTVLFAVFFGVVASILIIKFLRDRRIKAYTAQLAPALDIIVRSLSAGHPLGTSIALVSREMPDPIGSEFGILSDQLTFGSELEQAMLNMYDRVGAPELNMVTVSVSVQRGTGGNLAEILENLAQMIRDRLMVKAKIKAISAEGRITAWIMLLFPFGLYYMLKTIVPDYFDLVWESGYGGLIVGICLTLLFFGMIVIRRLVNFDY</sequence>
<proteinExistence type="predicted"/>
<evidence type="ECO:0000313" key="8">
    <source>
        <dbReference type="EMBL" id="SEG62513.1"/>
    </source>
</evidence>
<protein>
    <submittedName>
        <fullName evidence="8">Tight adherence protein B</fullName>
    </submittedName>
</protein>
<evidence type="ECO:0000256" key="2">
    <source>
        <dbReference type="ARBA" id="ARBA00022475"/>
    </source>
</evidence>